<dbReference type="InterPro" id="IPR014710">
    <property type="entry name" value="RmlC-like_jellyroll"/>
</dbReference>
<evidence type="ECO:0000313" key="2">
    <source>
        <dbReference type="EMBL" id="KAE9408150.1"/>
    </source>
</evidence>
<evidence type="ECO:0000313" key="3">
    <source>
        <dbReference type="Proteomes" id="UP000799118"/>
    </source>
</evidence>
<reference evidence="2" key="1">
    <citation type="journal article" date="2019" name="Environ. Microbiol.">
        <title>Fungal ecological strategies reflected in gene transcription - a case study of two litter decomposers.</title>
        <authorList>
            <person name="Barbi F."/>
            <person name="Kohler A."/>
            <person name="Barry K."/>
            <person name="Baskaran P."/>
            <person name="Daum C."/>
            <person name="Fauchery L."/>
            <person name="Ihrmark K."/>
            <person name="Kuo A."/>
            <person name="LaButti K."/>
            <person name="Lipzen A."/>
            <person name="Morin E."/>
            <person name="Grigoriev I.V."/>
            <person name="Henrissat B."/>
            <person name="Lindahl B."/>
            <person name="Martin F."/>
        </authorList>
    </citation>
    <scope>NUCLEOTIDE SEQUENCE</scope>
    <source>
        <strain evidence="2">JB14</strain>
    </source>
</reference>
<evidence type="ECO:0000256" key="1">
    <source>
        <dbReference type="SAM" id="MobiDB-lite"/>
    </source>
</evidence>
<keyword evidence="3" id="KW-1185">Reference proteome</keyword>
<dbReference type="Proteomes" id="UP000799118">
    <property type="component" value="Unassembled WGS sequence"/>
</dbReference>
<dbReference type="AlphaFoldDB" id="A0A6A4IDS4"/>
<dbReference type="OrthoDB" id="5840532at2759"/>
<gene>
    <name evidence="2" type="ORF">BT96DRAFT_985936</name>
</gene>
<sequence>MSNNLPTVRRVVTQHTLGGISNIQSDSQVVFQPTSLVPGANFAPIWRTLDGLPTGNNNTSDDGAKRQINPQENFGLTPTNGSNAQITGGTGSGAITPNHRTSSLDYNILLAWRTSSCHGRRK</sequence>
<feature type="compositionally biased region" description="Polar residues" evidence="1">
    <location>
        <begin position="68"/>
        <end position="100"/>
    </location>
</feature>
<dbReference type="Gene3D" id="2.60.120.10">
    <property type="entry name" value="Jelly Rolls"/>
    <property type="match status" value="1"/>
</dbReference>
<dbReference type="EMBL" id="ML769392">
    <property type="protein sequence ID" value="KAE9408150.1"/>
    <property type="molecule type" value="Genomic_DNA"/>
</dbReference>
<protein>
    <submittedName>
        <fullName evidence="2">Uncharacterized protein</fullName>
    </submittedName>
</protein>
<organism evidence="2 3">
    <name type="scientific">Gymnopus androsaceus JB14</name>
    <dbReference type="NCBI Taxonomy" id="1447944"/>
    <lineage>
        <taxon>Eukaryota</taxon>
        <taxon>Fungi</taxon>
        <taxon>Dikarya</taxon>
        <taxon>Basidiomycota</taxon>
        <taxon>Agaricomycotina</taxon>
        <taxon>Agaricomycetes</taxon>
        <taxon>Agaricomycetidae</taxon>
        <taxon>Agaricales</taxon>
        <taxon>Marasmiineae</taxon>
        <taxon>Omphalotaceae</taxon>
        <taxon>Gymnopus</taxon>
    </lineage>
</organism>
<accession>A0A6A4IDS4</accession>
<name>A0A6A4IDS4_9AGAR</name>
<proteinExistence type="predicted"/>
<feature type="region of interest" description="Disordered" evidence="1">
    <location>
        <begin position="56"/>
        <end position="100"/>
    </location>
</feature>